<dbReference type="InterPro" id="IPR032466">
    <property type="entry name" value="Metal_Hydrolase"/>
</dbReference>
<dbReference type="InterPro" id="IPR052350">
    <property type="entry name" value="Metallo-dep_Lactonases"/>
</dbReference>
<protein>
    <submittedName>
        <fullName evidence="3">Amidohydrolase</fullName>
    </submittedName>
</protein>
<name>A0ABV6VWA0_9ACTN</name>
<dbReference type="RefSeq" id="WP_380536682.1">
    <property type="nucleotide sequence ID" value="NZ_JBHFAB010000010.1"/>
</dbReference>
<evidence type="ECO:0000313" key="3">
    <source>
        <dbReference type="EMBL" id="MFC1417992.1"/>
    </source>
</evidence>
<keyword evidence="4" id="KW-1185">Reference proteome</keyword>
<proteinExistence type="inferred from homology"/>
<evidence type="ECO:0000313" key="4">
    <source>
        <dbReference type="Proteomes" id="UP001592531"/>
    </source>
</evidence>
<accession>A0ABV6VWA0</accession>
<comment type="caution">
    <text evidence="3">The sequence shown here is derived from an EMBL/GenBank/DDBJ whole genome shotgun (WGS) entry which is preliminary data.</text>
</comment>
<dbReference type="Proteomes" id="UP001592531">
    <property type="component" value="Unassembled WGS sequence"/>
</dbReference>
<reference evidence="3 4" key="1">
    <citation type="submission" date="2024-09" db="EMBL/GenBank/DDBJ databases">
        <authorList>
            <person name="Lee S.D."/>
        </authorList>
    </citation>
    <scope>NUCLEOTIDE SEQUENCE [LARGE SCALE GENOMIC DNA]</scope>
    <source>
        <strain evidence="3 4">N8-3</strain>
    </source>
</reference>
<evidence type="ECO:0000256" key="1">
    <source>
        <dbReference type="ARBA" id="ARBA00038310"/>
    </source>
</evidence>
<comment type="similarity">
    <text evidence="1">Belongs to the metallo-dependent hydrolases superfamily.</text>
</comment>
<dbReference type="EMBL" id="JBHFAB010000010">
    <property type="protein sequence ID" value="MFC1417992.1"/>
    <property type="molecule type" value="Genomic_DNA"/>
</dbReference>
<gene>
    <name evidence="3" type="ORF">ACEZDE_15275</name>
</gene>
<feature type="domain" description="Amidohydrolase-related" evidence="2">
    <location>
        <begin position="4"/>
        <end position="279"/>
    </location>
</feature>
<dbReference type="PANTHER" id="PTHR43569">
    <property type="entry name" value="AMIDOHYDROLASE"/>
    <property type="match status" value="1"/>
</dbReference>
<organism evidence="3 4">
    <name type="scientific">Streptacidiphilus cavernicola</name>
    <dbReference type="NCBI Taxonomy" id="3342716"/>
    <lineage>
        <taxon>Bacteria</taxon>
        <taxon>Bacillati</taxon>
        <taxon>Actinomycetota</taxon>
        <taxon>Actinomycetes</taxon>
        <taxon>Kitasatosporales</taxon>
        <taxon>Streptomycetaceae</taxon>
        <taxon>Streptacidiphilus</taxon>
    </lineage>
</organism>
<dbReference type="SUPFAM" id="SSF51556">
    <property type="entry name" value="Metallo-dependent hydrolases"/>
    <property type="match status" value="1"/>
</dbReference>
<dbReference type="InterPro" id="IPR006680">
    <property type="entry name" value="Amidohydro-rel"/>
</dbReference>
<evidence type="ECO:0000259" key="2">
    <source>
        <dbReference type="Pfam" id="PF04909"/>
    </source>
</evidence>
<dbReference type="PANTHER" id="PTHR43569:SF2">
    <property type="entry name" value="AMIDOHYDROLASE-RELATED DOMAIN-CONTAINING PROTEIN"/>
    <property type="match status" value="1"/>
</dbReference>
<dbReference type="Pfam" id="PF04909">
    <property type="entry name" value="Amidohydro_2"/>
    <property type="match status" value="1"/>
</dbReference>
<sequence length="292" mass="30176">MNLIDAHHHVWDLTVRDQEWITGPELAPIRRSFGLDDLRPLAAAAGVGATIVVQTVCVPEETPELLALAASAPLVAGVVGWTDLTAPGVADALARLRALPGGERLVGIRHQVQGEADPDWLRRPDVLRGLRAVAAAGLVYDLVVLPPQLPAAAYAAAAVPELVFVLDHAGKPPIASGALEPWAGALRALAGRANTVCKLSGLVTEAAPGAGQAEFAPYARVILDAFGPGRTMYGSDWPVCLPTAGYLEVLDLAAALVAGLGLDRAERAAVFAATAARVYLDGGANGGMRGTH</sequence>
<dbReference type="Gene3D" id="3.20.20.140">
    <property type="entry name" value="Metal-dependent hydrolases"/>
    <property type="match status" value="1"/>
</dbReference>